<sequence length="113" mass="13125">MNEIMDEMLFKRLLTAGEEEENIEELIAMGYFTRKGGVICRTRKYREETENFISSKKERLYEVIKRHGSAEDIPRVMGEAGISDFITFIFLAEELVADGRLVKDRVKNCVVKE</sequence>
<evidence type="ECO:0000313" key="2">
    <source>
        <dbReference type="Proteomes" id="UP000006556"/>
    </source>
</evidence>
<keyword evidence="2" id="KW-1185">Reference proteome</keyword>
<dbReference type="KEGG" id="pth:PTH_2034"/>
<gene>
    <name evidence="1" type="ordered locus">PTH_2034</name>
</gene>
<reference evidence="2" key="1">
    <citation type="journal article" date="2008" name="Genome Res.">
        <title>The genome of Pelotomaculum thermopropionicum reveals niche-associated evolution in anaerobic microbiota.</title>
        <authorList>
            <person name="Kosaka T."/>
            <person name="Kato S."/>
            <person name="Shimoyama T."/>
            <person name="Ishii S."/>
            <person name="Abe T."/>
            <person name="Watanabe K."/>
        </authorList>
    </citation>
    <scope>NUCLEOTIDE SEQUENCE [LARGE SCALE GENOMIC DNA]</scope>
    <source>
        <strain evidence="2">DSM 13744 / JCM 10971 / SI</strain>
    </source>
</reference>
<dbReference type="HOGENOM" id="CLU_2131078_0_0_9"/>
<dbReference type="AlphaFoldDB" id="A5D0L0"/>
<name>A5D0L0_PELTS</name>
<organism evidence="1 2">
    <name type="scientific">Pelotomaculum thermopropionicum (strain DSM 13744 / JCM 10971 / SI)</name>
    <dbReference type="NCBI Taxonomy" id="370438"/>
    <lineage>
        <taxon>Bacteria</taxon>
        <taxon>Bacillati</taxon>
        <taxon>Bacillota</taxon>
        <taxon>Clostridia</taxon>
        <taxon>Eubacteriales</taxon>
        <taxon>Desulfotomaculaceae</taxon>
        <taxon>Pelotomaculum</taxon>
    </lineage>
</organism>
<dbReference type="Proteomes" id="UP000006556">
    <property type="component" value="Chromosome"/>
</dbReference>
<dbReference type="EMBL" id="AP009389">
    <property type="protein sequence ID" value="BAF60215.1"/>
    <property type="molecule type" value="Genomic_DNA"/>
</dbReference>
<proteinExistence type="predicted"/>
<protein>
    <submittedName>
        <fullName evidence="1">Uncharacterized protein</fullName>
    </submittedName>
</protein>
<accession>A5D0L0</accession>
<evidence type="ECO:0000313" key="1">
    <source>
        <dbReference type="EMBL" id="BAF60215.1"/>
    </source>
</evidence>